<feature type="transmembrane region" description="Helical" evidence="5">
    <location>
        <begin position="76"/>
        <end position="95"/>
    </location>
</feature>
<dbReference type="InterPro" id="IPR006153">
    <property type="entry name" value="Cation/H_exchanger_TM"/>
</dbReference>
<dbReference type="PANTHER" id="PTHR43021:SF2">
    <property type="entry name" value="CATION_H+ EXCHANGER DOMAIN-CONTAINING PROTEIN"/>
    <property type="match status" value="1"/>
</dbReference>
<evidence type="ECO:0000259" key="6">
    <source>
        <dbReference type="Pfam" id="PF00999"/>
    </source>
</evidence>
<dbReference type="InterPro" id="IPR038770">
    <property type="entry name" value="Na+/solute_symporter_sf"/>
</dbReference>
<keyword evidence="2 5" id="KW-0812">Transmembrane</keyword>
<feature type="transmembrane region" description="Helical" evidence="5">
    <location>
        <begin position="102"/>
        <end position="120"/>
    </location>
</feature>
<feature type="transmembrane region" description="Helical" evidence="5">
    <location>
        <begin position="284"/>
        <end position="303"/>
    </location>
</feature>
<feature type="domain" description="Cation/H+ exchanger transmembrane" evidence="6">
    <location>
        <begin position="10"/>
        <end position="362"/>
    </location>
</feature>
<evidence type="ECO:0000313" key="7">
    <source>
        <dbReference type="EMBL" id="WDE97427.1"/>
    </source>
</evidence>
<reference evidence="7 8" key="1">
    <citation type="submission" date="2023-02" db="EMBL/GenBank/DDBJ databases">
        <title>Genome sequence of Lentisphaera profundi SAORIC-696.</title>
        <authorList>
            <person name="Kim e."/>
            <person name="Cho J.-C."/>
            <person name="Choi A."/>
            <person name="Kang I."/>
        </authorList>
    </citation>
    <scope>NUCLEOTIDE SEQUENCE [LARGE SCALE GENOMIC DNA]</scope>
    <source>
        <strain evidence="7 8">SAORIC-696</strain>
    </source>
</reference>
<keyword evidence="3 5" id="KW-1133">Transmembrane helix</keyword>
<evidence type="ECO:0000256" key="2">
    <source>
        <dbReference type="ARBA" id="ARBA00022692"/>
    </source>
</evidence>
<evidence type="ECO:0000256" key="4">
    <source>
        <dbReference type="ARBA" id="ARBA00023136"/>
    </source>
</evidence>
<feature type="transmembrane region" description="Helical" evidence="5">
    <location>
        <begin position="260"/>
        <end position="278"/>
    </location>
</feature>
<dbReference type="PANTHER" id="PTHR43021">
    <property type="entry name" value="NA(+)/H(+) ANTIPORTER-RELATED"/>
    <property type="match status" value="1"/>
</dbReference>
<proteinExistence type="predicted"/>
<gene>
    <name evidence="7" type="ORF">PQO03_01645</name>
</gene>
<feature type="transmembrane region" description="Helical" evidence="5">
    <location>
        <begin position="15"/>
        <end position="38"/>
    </location>
</feature>
<feature type="transmembrane region" description="Helical" evidence="5">
    <location>
        <begin position="315"/>
        <end position="335"/>
    </location>
</feature>
<dbReference type="Proteomes" id="UP001214250">
    <property type="component" value="Chromosome 1"/>
</dbReference>
<evidence type="ECO:0000256" key="3">
    <source>
        <dbReference type="ARBA" id="ARBA00022989"/>
    </source>
</evidence>
<accession>A0ABY7VTN4</accession>
<keyword evidence="8" id="KW-1185">Reference proteome</keyword>
<protein>
    <submittedName>
        <fullName evidence="7">Cation:proton antiporter</fullName>
    </submittedName>
</protein>
<dbReference type="EMBL" id="CP117811">
    <property type="protein sequence ID" value="WDE97427.1"/>
    <property type="molecule type" value="Genomic_DNA"/>
</dbReference>
<name>A0ABY7VTN4_9BACT</name>
<comment type="subcellular location">
    <subcellularLocation>
        <location evidence="1">Membrane</location>
        <topology evidence="1">Multi-pass membrane protein</topology>
    </subcellularLocation>
</comment>
<sequence length="378" mass="39729">MLAGLLLDAIGRRSFLPRVTLLICLGVLIGPSLFNLLPPALMSEFDLITSIALAMVGFMLGGRLTLEALREFGKEIFWISLIGAIGTCLIVAIGLLAIGQPIIIALLLAGIATATAPAAVADVVSNFKTESPFATKLLDIVALDDVWGLIIFSICVAFALITDGNHSVLNTLGIAGFEIGGAILLGVLLGVPASYLTGRITAGEPSLAEALGIVFICSGLALWLEVSFLIASMTLGIVVTNLAKHHTRPFHEIKGVEGPVLVLFFVLAGATLQIDSLAEVGPLLIFYVLFRFLAKLMSGWLGAKLAGSNAPTRRWIGLALTPQAGVAMGMVLIAVNRFPQQGTTVLPVILASTVIFELTGPILTRLAISREAQQSTLE</sequence>
<dbReference type="Gene3D" id="1.20.1530.20">
    <property type="match status" value="1"/>
</dbReference>
<evidence type="ECO:0000256" key="1">
    <source>
        <dbReference type="ARBA" id="ARBA00004141"/>
    </source>
</evidence>
<evidence type="ECO:0000256" key="5">
    <source>
        <dbReference type="SAM" id="Phobius"/>
    </source>
</evidence>
<keyword evidence="4 5" id="KW-0472">Membrane</keyword>
<feature type="transmembrane region" description="Helical" evidence="5">
    <location>
        <begin position="211"/>
        <end position="239"/>
    </location>
</feature>
<dbReference type="Pfam" id="PF00999">
    <property type="entry name" value="Na_H_Exchanger"/>
    <property type="match status" value="1"/>
</dbReference>
<organism evidence="7 8">
    <name type="scientific">Lentisphaera profundi</name>
    <dbReference type="NCBI Taxonomy" id="1658616"/>
    <lineage>
        <taxon>Bacteria</taxon>
        <taxon>Pseudomonadati</taxon>
        <taxon>Lentisphaerota</taxon>
        <taxon>Lentisphaeria</taxon>
        <taxon>Lentisphaerales</taxon>
        <taxon>Lentisphaeraceae</taxon>
        <taxon>Lentisphaera</taxon>
    </lineage>
</organism>
<evidence type="ECO:0000313" key="8">
    <source>
        <dbReference type="Proteomes" id="UP001214250"/>
    </source>
</evidence>
<feature type="transmembrane region" description="Helical" evidence="5">
    <location>
        <begin position="140"/>
        <end position="161"/>
    </location>
</feature>
<feature type="transmembrane region" description="Helical" evidence="5">
    <location>
        <begin position="45"/>
        <end position="64"/>
    </location>
</feature>
<feature type="transmembrane region" description="Helical" evidence="5">
    <location>
        <begin position="347"/>
        <end position="368"/>
    </location>
</feature>
<feature type="transmembrane region" description="Helical" evidence="5">
    <location>
        <begin position="168"/>
        <end position="191"/>
    </location>
</feature>